<organism evidence="2 3">
    <name type="scientific">Verticillium longisporum</name>
    <name type="common">Verticillium dahliae var. longisporum</name>
    <dbReference type="NCBI Taxonomy" id="100787"/>
    <lineage>
        <taxon>Eukaryota</taxon>
        <taxon>Fungi</taxon>
        <taxon>Dikarya</taxon>
        <taxon>Ascomycota</taxon>
        <taxon>Pezizomycotina</taxon>
        <taxon>Sordariomycetes</taxon>
        <taxon>Hypocreomycetidae</taxon>
        <taxon>Glomerellales</taxon>
        <taxon>Plectosphaerellaceae</taxon>
        <taxon>Verticillium</taxon>
    </lineage>
</organism>
<accession>A0A0G4MF42</accession>
<evidence type="ECO:0000313" key="3">
    <source>
        <dbReference type="Proteomes" id="UP000044602"/>
    </source>
</evidence>
<dbReference type="Proteomes" id="UP000044602">
    <property type="component" value="Unassembled WGS sequence"/>
</dbReference>
<gene>
    <name evidence="2" type="ORF">BN1708_019138</name>
</gene>
<keyword evidence="3" id="KW-1185">Reference proteome</keyword>
<dbReference type="EMBL" id="CVQH01022351">
    <property type="protein sequence ID" value="CRK32903.1"/>
    <property type="molecule type" value="Genomic_DNA"/>
</dbReference>
<evidence type="ECO:0000313" key="2">
    <source>
        <dbReference type="EMBL" id="CRK32903.1"/>
    </source>
</evidence>
<feature type="compositionally biased region" description="Low complexity" evidence="1">
    <location>
        <begin position="8"/>
        <end position="22"/>
    </location>
</feature>
<name>A0A0G4MF42_VERLO</name>
<feature type="non-terminal residue" evidence="2">
    <location>
        <position position="1"/>
    </location>
</feature>
<evidence type="ECO:0000256" key="1">
    <source>
        <dbReference type="SAM" id="MobiDB-lite"/>
    </source>
</evidence>
<sequence length="22" mass="1987">TPAPSATSRPASGPASLSAASC</sequence>
<reference evidence="3" key="1">
    <citation type="submission" date="2015-05" db="EMBL/GenBank/DDBJ databases">
        <authorList>
            <person name="Fogelqvist Johan"/>
        </authorList>
    </citation>
    <scope>NUCLEOTIDE SEQUENCE [LARGE SCALE GENOMIC DNA]</scope>
</reference>
<feature type="region of interest" description="Disordered" evidence="1">
    <location>
        <begin position="1"/>
        <end position="22"/>
    </location>
</feature>
<dbReference type="AlphaFoldDB" id="A0A0G4MF42"/>
<protein>
    <submittedName>
        <fullName evidence="2">Uncharacterized protein</fullName>
    </submittedName>
</protein>
<proteinExistence type="predicted"/>